<dbReference type="GO" id="GO:0031956">
    <property type="term" value="F:medium-chain fatty acid-CoA ligase activity"/>
    <property type="evidence" value="ECO:0007669"/>
    <property type="project" value="TreeGrafter"/>
</dbReference>
<dbReference type="AlphaFoldDB" id="A0A4U6QP21"/>
<dbReference type="PANTHER" id="PTHR43201:SF5">
    <property type="entry name" value="MEDIUM-CHAIN ACYL-COA LIGASE ACSF2, MITOCHONDRIAL"/>
    <property type="match status" value="1"/>
</dbReference>
<evidence type="ECO:0000256" key="2">
    <source>
        <dbReference type="ARBA" id="ARBA00022598"/>
    </source>
</evidence>
<sequence length="441" mass="44673">MAPDLRLGGHPAATALHLDGHTVTYGDLGALVADRSAARSAEPADAVLDLTGRPVTEVLVEVFAAAAARCRIRLADPAAPAPAAAGPPDETHGGPGDAADPHWLTVVTSGSSGSPRAVRRSVGSWTASFAALSTLIGFSGADRVLLTGPLHATLHLFAAVHALAGGGEVTDAPERATIAHAVPAVLGDLVSDPRTSGLRTVVVAGAAVDPDLIDAAAHRGLSTVEYYGAAELSFVSAGVRRPGGSPGLRPFPGVTVDVRDGEIWVRSPYLSSGYPTGVTGPFRQDDAGFATVGDRGVLTADGHLLVRGRGSSAITVGGATVLAEDVEAALVPLVTRARRSVAGRPAHAATVAVVGAPVPRLAAVVVAVIADDDGPLDVAALRAAARRSLTGASLPRRWLAADRLPRTPGGKLARGALQDAVRRYLAGRPPAPGDPRLRPLS</sequence>
<dbReference type="EMBL" id="SZZH01000001">
    <property type="protein sequence ID" value="TKV61816.1"/>
    <property type="molecule type" value="Genomic_DNA"/>
</dbReference>
<dbReference type="Gene3D" id="3.30.300.30">
    <property type="match status" value="1"/>
</dbReference>
<dbReference type="Gene3D" id="3.40.50.12780">
    <property type="entry name" value="N-terminal domain of ligase-like"/>
    <property type="match status" value="1"/>
</dbReference>
<comment type="caution">
    <text evidence="5">The sequence shown here is derived from an EMBL/GenBank/DDBJ whole genome shotgun (WGS) entry which is preliminary data.</text>
</comment>
<accession>A0A4U6QP21</accession>
<keyword evidence="6" id="KW-1185">Reference proteome</keyword>
<dbReference type="SUPFAM" id="SSF56801">
    <property type="entry name" value="Acetyl-CoA synthetase-like"/>
    <property type="match status" value="1"/>
</dbReference>
<dbReference type="PANTHER" id="PTHR43201">
    <property type="entry name" value="ACYL-COA SYNTHETASE"/>
    <property type="match status" value="1"/>
</dbReference>
<protein>
    <submittedName>
        <fullName evidence="5">Synthetase</fullName>
    </submittedName>
</protein>
<evidence type="ECO:0000313" key="6">
    <source>
        <dbReference type="Proteomes" id="UP000306985"/>
    </source>
</evidence>
<feature type="region of interest" description="Disordered" evidence="3">
    <location>
        <begin position="79"/>
        <end position="117"/>
    </location>
</feature>
<evidence type="ECO:0000256" key="3">
    <source>
        <dbReference type="SAM" id="MobiDB-lite"/>
    </source>
</evidence>
<reference evidence="5 6" key="1">
    <citation type="submission" date="2019-05" db="EMBL/GenBank/DDBJ databases">
        <title>Nakamurella sp. N5BH11, whole genome shotgun sequence.</title>
        <authorList>
            <person name="Tuo L."/>
        </authorList>
    </citation>
    <scope>NUCLEOTIDE SEQUENCE [LARGE SCALE GENOMIC DNA]</scope>
    <source>
        <strain evidence="5 6">N5BH11</strain>
    </source>
</reference>
<dbReference type="Proteomes" id="UP000306985">
    <property type="component" value="Unassembled WGS sequence"/>
</dbReference>
<keyword evidence="2" id="KW-0436">Ligase</keyword>
<dbReference type="InterPro" id="IPR042099">
    <property type="entry name" value="ANL_N_sf"/>
</dbReference>
<evidence type="ECO:0000259" key="4">
    <source>
        <dbReference type="Pfam" id="PF00501"/>
    </source>
</evidence>
<dbReference type="OrthoDB" id="5240965at2"/>
<feature type="domain" description="AMP-dependent synthetase/ligase" evidence="4">
    <location>
        <begin position="105"/>
        <end position="274"/>
    </location>
</feature>
<dbReference type="InterPro" id="IPR045851">
    <property type="entry name" value="AMP-bd_C_sf"/>
</dbReference>
<feature type="compositionally biased region" description="Low complexity" evidence="3">
    <location>
        <begin position="79"/>
        <end position="88"/>
    </location>
</feature>
<organism evidence="5 6">
    <name type="scientific">Nakamurella flava</name>
    <dbReference type="NCBI Taxonomy" id="2576308"/>
    <lineage>
        <taxon>Bacteria</taxon>
        <taxon>Bacillati</taxon>
        <taxon>Actinomycetota</taxon>
        <taxon>Actinomycetes</taxon>
        <taxon>Nakamurellales</taxon>
        <taxon>Nakamurellaceae</taxon>
        <taxon>Nakamurella</taxon>
    </lineage>
</organism>
<dbReference type="GO" id="GO:0006631">
    <property type="term" value="P:fatty acid metabolic process"/>
    <property type="evidence" value="ECO:0007669"/>
    <property type="project" value="TreeGrafter"/>
</dbReference>
<dbReference type="RefSeq" id="WP_137449121.1">
    <property type="nucleotide sequence ID" value="NZ_SZZH01000001.1"/>
</dbReference>
<dbReference type="Pfam" id="PF00501">
    <property type="entry name" value="AMP-binding"/>
    <property type="match status" value="1"/>
</dbReference>
<name>A0A4U6QP21_9ACTN</name>
<proteinExistence type="inferred from homology"/>
<gene>
    <name evidence="5" type="ORF">FDO65_09825</name>
</gene>
<evidence type="ECO:0000256" key="1">
    <source>
        <dbReference type="ARBA" id="ARBA00006432"/>
    </source>
</evidence>
<evidence type="ECO:0000313" key="5">
    <source>
        <dbReference type="EMBL" id="TKV61816.1"/>
    </source>
</evidence>
<comment type="similarity">
    <text evidence="1">Belongs to the ATP-dependent AMP-binding enzyme family.</text>
</comment>
<dbReference type="InterPro" id="IPR000873">
    <property type="entry name" value="AMP-dep_synth/lig_dom"/>
</dbReference>